<dbReference type="GeneID" id="37036233"/>
<dbReference type="RefSeq" id="XP_025368245.1">
    <property type="nucleotide sequence ID" value="XM_025514363.1"/>
</dbReference>
<dbReference type="FunFam" id="1.10.287.100:FF:000001">
    <property type="entry name" value="Transcription initiation factor IIA subunit"/>
    <property type="match status" value="1"/>
</dbReference>
<evidence type="ECO:0000256" key="3">
    <source>
        <dbReference type="ARBA" id="ARBA00023163"/>
    </source>
</evidence>
<evidence type="ECO:0000256" key="4">
    <source>
        <dbReference type="ARBA" id="ARBA00023242"/>
    </source>
</evidence>
<keyword evidence="8" id="KW-1185">Reference proteome</keyword>
<dbReference type="InParanoid" id="A0A316W027"/>
<proteinExistence type="inferred from homology"/>
<feature type="compositionally biased region" description="Acidic residues" evidence="6">
    <location>
        <begin position="156"/>
        <end position="171"/>
    </location>
</feature>
<dbReference type="EMBL" id="KZ819399">
    <property type="protein sequence ID" value="PWN41085.1"/>
    <property type="molecule type" value="Genomic_DNA"/>
</dbReference>
<organism evidence="7 8">
    <name type="scientific">Ceraceosorus guamensis</name>
    <dbReference type="NCBI Taxonomy" id="1522189"/>
    <lineage>
        <taxon>Eukaryota</taxon>
        <taxon>Fungi</taxon>
        <taxon>Dikarya</taxon>
        <taxon>Basidiomycota</taxon>
        <taxon>Ustilaginomycotina</taxon>
        <taxon>Exobasidiomycetes</taxon>
        <taxon>Ceraceosorales</taxon>
        <taxon>Ceraceosoraceae</taxon>
        <taxon>Ceraceosorus</taxon>
    </lineage>
</organism>
<evidence type="ECO:0000256" key="5">
    <source>
        <dbReference type="ARBA" id="ARBA00074154"/>
    </source>
</evidence>
<dbReference type="SUPFAM" id="SSF50784">
    <property type="entry name" value="Transcription factor IIA (TFIIA), beta-barrel domain"/>
    <property type="match status" value="1"/>
</dbReference>
<dbReference type="SMART" id="SM01371">
    <property type="entry name" value="TFIIA"/>
    <property type="match status" value="1"/>
</dbReference>
<dbReference type="SUPFAM" id="SSF47396">
    <property type="entry name" value="Transcription factor IIA (TFIIA), alpha-helical domain"/>
    <property type="match status" value="1"/>
</dbReference>
<feature type="region of interest" description="Disordered" evidence="6">
    <location>
        <begin position="51"/>
        <end position="171"/>
    </location>
</feature>
<name>A0A316W027_9BASI</name>
<dbReference type="OrthoDB" id="6275927at2759"/>
<evidence type="ECO:0000256" key="6">
    <source>
        <dbReference type="SAM" id="MobiDB-lite"/>
    </source>
</evidence>
<evidence type="ECO:0000256" key="2">
    <source>
        <dbReference type="ARBA" id="ARBA00010059"/>
    </source>
</evidence>
<keyword evidence="4" id="KW-0539">Nucleus</keyword>
<dbReference type="Gene3D" id="2.30.18.10">
    <property type="entry name" value="Transcription factor IIA (TFIIA), beta-barrel domain"/>
    <property type="match status" value="1"/>
</dbReference>
<feature type="compositionally biased region" description="Basic and acidic residues" evidence="6">
    <location>
        <begin position="110"/>
        <end position="144"/>
    </location>
</feature>
<dbReference type="FunCoup" id="A0A316W027">
    <property type="interactions" value="366"/>
</dbReference>
<accession>A0A316W027</accession>
<dbReference type="Gene3D" id="1.10.287.100">
    <property type="match status" value="1"/>
</dbReference>
<dbReference type="GO" id="GO:0005672">
    <property type="term" value="C:transcription factor TFIIA complex"/>
    <property type="evidence" value="ECO:0007669"/>
    <property type="project" value="InterPro"/>
</dbReference>
<protein>
    <recommendedName>
        <fullName evidence="5">Transcription initiation factor IIA large subunit</fullName>
    </recommendedName>
</protein>
<dbReference type="InterPro" id="IPR004855">
    <property type="entry name" value="TFIIA_asu/bsu"/>
</dbReference>
<dbReference type="PANTHER" id="PTHR12694:SF8">
    <property type="entry name" value="TRANSCRIPTION INITIATION FACTOR IIA SUBUNIT 1"/>
    <property type="match status" value="1"/>
</dbReference>
<dbReference type="CDD" id="cd07976">
    <property type="entry name" value="TFIIA_alpha_beta_like"/>
    <property type="match status" value="1"/>
</dbReference>
<dbReference type="AlphaFoldDB" id="A0A316W027"/>
<keyword evidence="3" id="KW-0804">Transcription</keyword>
<comment type="similarity">
    <text evidence="2">Belongs to the TFIIA subunit 1 family.</text>
</comment>
<sequence length="220" mass="24195">MSNRAVSATYRQIIDDVIANVRQDFEDVGVEKEVLEELQRSWEAKILATGVAEFDGAPSSSAGKGGSKKGGKADKDKEVKPNVKNPPASGHSSQHPDMKSEDNGQASSSDSRKMHKTEDGKAKRDFGDGHDDGSINGNGKEKAGEKRKRAAQTDEINSDLDDSDDEEKDVGEIEGEDMILCLYDKVQRVKNKWKCVLKDGIANIDGRDYVFSKLNSDFEW</sequence>
<reference evidence="7 8" key="1">
    <citation type="journal article" date="2018" name="Mol. Biol. Evol.">
        <title>Broad Genomic Sampling Reveals a Smut Pathogenic Ancestry of the Fungal Clade Ustilaginomycotina.</title>
        <authorList>
            <person name="Kijpornyongpan T."/>
            <person name="Mondo S.J."/>
            <person name="Barry K."/>
            <person name="Sandor L."/>
            <person name="Lee J."/>
            <person name="Lipzen A."/>
            <person name="Pangilinan J."/>
            <person name="LaButti K."/>
            <person name="Hainaut M."/>
            <person name="Henrissat B."/>
            <person name="Grigoriev I.V."/>
            <person name="Spatafora J.W."/>
            <person name="Aime M.C."/>
        </authorList>
    </citation>
    <scope>NUCLEOTIDE SEQUENCE [LARGE SCALE GENOMIC DNA]</scope>
    <source>
        <strain evidence="7 8">MCA 4658</strain>
    </source>
</reference>
<dbReference type="PANTHER" id="PTHR12694">
    <property type="entry name" value="TRANSCRIPTION INITIATION FACTOR IIA SUBUNIT 1"/>
    <property type="match status" value="1"/>
</dbReference>
<comment type="subcellular location">
    <subcellularLocation>
        <location evidence="1">Nucleus</location>
    </subcellularLocation>
</comment>
<dbReference type="Pfam" id="PF03153">
    <property type="entry name" value="TFIIA"/>
    <property type="match status" value="1"/>
</dbReference>
<evidence type="ECO:0000313" key="8">
    <source>
        <dbReference type="Proteomes" id="UP000245783"/>
    </source>
</evidence>
<dbReference type="GO" id="GO:0006367">
    <property type="term" value="P:transcription initiation at RNA polymerase II promoter"/>
    <property type="evidence" value="ECO:0007669"/>
    <property type="project" value="InterPro"/>
</dbReference>
<evidence type="ECO:0000256" key="1">
    <source>
        <dbReference type="ARBA" id="ARBA00004123"/>
    </source>
</evidence>
<dbReference type="InterPro" id="IPR009088">
    <property type="entry name" value="TFIIA_b-brl"/>
</dbReference>
<dbReference type="STRING" id="1522189.A0A316W027"/>
<gene>
    <name evidence="7" type="ORF">IE81DRAFT_324905</name>
</gene>
<evidence type="ECO:0000313" key="7">
    <source>
        <dbReference type="EMBL" id="PWN41085.1"/>
    </source>
</evidence>
<feature type="compositionally biased region" description="Basic and acidic residues" evidence="6">
    <location>
        <begin position="71"/>
        <end position="81"/>
    </location>
</feature>
<dbReference type="Proteomes" id="UP000245783">
    <property type="component" value="Unassembled WGS sequence"/>
</dbReference>